<dbReference type="EMBL" id="KK365406">
    <property type="protein sequence ID" value="KCZ79051.1"/>
    <property type="molecule type" value="Genomic_DNA"/>
</dbReference>
<protein>
    <submittedName>
        <fullName evidence="1">Uncharacterized protein</fullName>
    </submittedName>
</protein>
<dbReference type="AlphaFoldDB" id="A0A059EWI4"/>
<proteinExistence type="predicted"/>
<dbReference type="HOGENOM" id="CLU_214669_0_0_1"/>
<accession>A0A059EWI4</accession>
<name>A0A059EWI4_9MICR</name>
<gene>
    <name evidence="1" type="ORF">H312_03560</name>
</gene>
<dbReference type="OrthoDB" id="10062329at2759"/>
<reference evidence="1 2" key="2">
    <citation type="submission" date="2014-03" db="EMBL/GenBank/DDBJ databases">
        <title>The Genome Sequence of Anncaliia algerae insect isolate PRA339.</title>
        <authorList>
            <consortium name="The Broad Institute Genome Sequencing Platform"/>
            <consortium name="The Broad Institute Genome Sequencing Center for Infectious Disease"/>
            <person name="Cuomo C."/>
            <person name="Becnel J."/>
            <person name="Sanscrainte N."/>
            <person name="Walker B."/>
            <person name="Young S.K."/>
            <person name="Zeng Q."/>
            <person name="Gargeya S."/>
            <person name="Fitzgerald M."/>
            <person name="Haas B."/>
            <person name="Abouelleil A."/>
            <person name="Alvarado L."/>
            <person name="Arachchi H.M."/>
            <person name="Berlin A.M."/>
            <person name="Chapman S.B."/>
            <person name="Dewar J."/>
            <person name="Goldberg J."/>
            <person name="Griggs A."/>
            <person name="Gujja S."/>
            <person name="Hansen M."/>
            <person name="Howarth C."/>
            <person name="Imamovic A."/>
            <person name="Larimer J."/>
            <person name="McCowan C."/>
            <person name="Murphy C."/>
            <person name="Neiman D."/>
            <person name="Pearson M."/>
            <person name="Priest M."/>
            <person name="Roberts A."/>
            <person name="Saif S."/>
            <person name="Shea T."/>
            <person name="Sisk P."/>
            <person name="Sykes S."/>
            <person name="Wortman J."/>
            <person name="Nusbaum C."/>
            <person name="Birren B."/>
        </authorList>
    </citation>
    <scope>NUCLEOTIDE SEQUENCE [LARGE SCALE GENOMIC DNA]</scope>
    <source>
        <strain evidence="1 2">PRA339</strain>
    </source>
</reference>
<reference evidence="2" key="1">
    <citation type="submission" date="2013-02" db="EMBL/GenBank/DDBJ databases">
        <authorList>
            <consortium name="The Broad Institute Genome Sequencing Platform"/>
            <person name="Cuomo C."/>
            <person name="Becnel J."/>
            <person name="Sanscrainte N."/>
            <person name="Walker B."/>
            <person name="Young S.K."/>
            <person name="Zeng Q."/>
            <person name="Gargeya S."/>
            <person name="Fitzgerald M."/>
            <person name="Haas B."/>
            <person name="Abouelleil A."/>
            <person name="Alvarado L."/>
            <person name="Arachchi H.M."/>
            <person name="Berlin A.M."/>
            <person name="Chapman S.B."/>
            <person name="Dewar J."/>
            <person name="Goldberg J."/>
            <person name="Griggs A."/>
            <person name="Gujja S."/>
            <person name="Hansen M."/>
            <person name="Howarth C."/>
            <person name="Imamovic A."/>
            <person name="Larimer J."/>
            <person name="McCowan C."/>
            <person name="Murphy C."/>
            <person name="Neiman D."/>
            <person name="Pearson M."/>
            <person name="Priest M."/>
            <person name="Roberts A."/>
            <person name="Saif S."/>
            <person name="Shea T."/>
            <person name="Sisk P."/>
            <person name="Sykes S."/>
            <person name="Wortman J."/>
            <person name="Nusbaum C."/>
            <person name="Birren B."/>
        </authorList>
    </citation>
    <scope>NUCLEOTIDE SEQUENCE [LARGE SCALE GENOMIC DNA]</scope>
    <source>
        <strain evidence="2">PRA339</strain>
    </source>
</reference>
<dbReference type="Proteomes" id="UP000030655">
    <property type="component" value="Unassembled WGS sequence"/>
</dbReference>
<organism evidence="1 2">
    <name type="scientific">Anncaliia algerae PRA339</name>
    <dbReference type="NCBI Taxonomy" id="1288291"/>
    <lineage>
        <taxon>Eukaryota</taxon>
        <taxon>Fungi</taxon>
        <taxon>Fungi incertae sedis</taxon>
        <taxon>Microsporidia</taxon>
        <taxon>Tubulinosematoidea</taxon>
        <taxon>Tubulinosematidae</taxon>
        <taxon>Anncaliia</taxon>
    </lineage>
</organism>
<sequence>MPGSNFESNKLGGPGFVVQIDETMLNFKCKSHRGRTANNKTDALHRRS</sequence>
<keyword evidence="2" id="KW-1185">Reference proteome</keyword>
<evidence type="ECO:0000313" key="2">
    <source>
        <dbReference type="Proteomes" id="UP000030655"/>
    </source>
</evidence>
<dbReference type="VEuPathDB" id="MicrosporidiaDB:H312_03560"/>
<evidence type="ECO:0000313" key="1">
    <source>
        <dbReference type="EMBL" id="KCZ79051.1"/>
    </source>
</evidence>